<protein>
    <submittedName>
        <fullName evidence="1">Nucleotide-diphospho-sugar transferase</fullName>
    </submittedName>
</protein>
<dbReference type="AlphaFoldDB" id="A0A7G7G586"/>
<gene>
    <name evidence="1" type="ORF">HUW51_06090</name>
</gene>
<keyword evidence="2" id="KW-1185">Reference proteome</keyword>
<name>A0A7G7G586_9BACT</name>
<dbReference type="Proteomes" id="UP000515237">
    <property type="component" value="Chromosome"/>
</dbReference>
<dbReference type="InterPro" id="IPR029044">
    <property type="entry name" value="Nucleotide-diphossugar_trans"/>
</dbReference>
<keyword evidence="1" id="KW-0808">Transferase</keyword>
<evidence type="ECO:0000313" key="2">
    <source>
        <dbReference type="Proteomes" id="UP000515237"/>
    </source>
</evidence>
<evidence type="ECO:0000313" key="1">
    <source>
        <dbReference type="EMBL" id="QNF32320.1"/>
    </source>
</evidence>
<dbReference type="Gene3D" id="3.90.550.10">
    <property type="entry name" value="Spore Coat Polysaccharide Biosynthesis Protein SpsA, Chain A"/>
    <property type="match status" value="1"/>
</dbReference>
<accession>A0A7G7G586</accession>
<dbReference type="RefSeq" id="WP_185273100.1">
    <property type="nucleotide sequence ID" value="NZ_CP055156.1"/>
</dbReference>
<dbReference type="GO" id="GO:0016740">
    <property type="term" value="F:transferase activity"/>
    <property type="evidence" value="ECO:0007669"/>
    <property type="project" value="UniProtKB-KW"/>
</dbReference>
<dbReference type="EMBL" id="CP055156">
    <property type="protein sequence ID" value="QNF32320.1"/>
    <property type="molecule type" value="Genomic_DNA"/>
</dbReference>
<dbReference type="SUPFAM" id="SSF53448">
    <property type="entry name" value="Nucleotide-diphospho-sugar transferases"/>
    <property type="match status" value="1"/>
</dbReference>
<reference evidence="1 2" key="1">
    <citation type="journal article" date="2018" name="Int. J. Syst. Evol. Microbiol.">
        <title>Adhaeribacter swui sp. nov., isolated from wet mud.</title>
        <authorList>
            <person name="Kim D.U."/>
            <person name="Kim K.W."/>
            <person name="Kang M.S."/>
            <person name="Kim J.Y."/>
            <person name="Jang J.H."/>
            <person name="Kim M.K."/>
        </authorList>
    </citation>
    <scope>NUCLEOTIDE SEQUENCE [LARGE SCALE GENOMIC DNA]</scope>
    <source>
        <strain evidence="1 2">KCTC 52873</strain>
    </source>
</reference>
<sequence>MSVLFETPVLFLIFNRPDTTQLVFNQIKQIRPKYLYVAADGPRETIAGESEKCCEARAIINQIDWDCEIKTLYRDKNLGCGLAVSSALTWFFDQVPEGIILEDDCFPDLSFFRYCQELLIKYRQVDQVKLIGGNNYQKGIVRGKGSYYFSYYPEIWGWASWRRAWANFDFEMNDLEETFRTGGLDHVFQSRGERNYWYWKLLNTKRTEKVNVWDYQFMFSIWKDKGVVISPGVNLVKNIGLDNNPTHHSLYDSRKDLKLHSLAFPLIHPDLEVDKKADQYTFAHEFSWSAQRLFRLLKENGIKIFLSYLVNKMLR</sequence>
<dbReference type="KEGG" id="aswu:HUW51_06090"/>
<proteinExistence type="predicted"/>
<organism evidence="1 2">
    <name type="scientific">Adhaeribacter swui</name>
    <dbReference type="NCBI Taxonomy" id="2086471"/>
    <lineage>
        <taxon>Bacteria</taxon>
        <taxon>Pseudomonadati</taxon>
        <taxon>Bacteroidota</taxon>
        <taxon>Cytophagia</taxon>
        <taxon>Cytophagales</taxon>
        <taxon>Hymenobacteraceae</taxon>
        <taxon>Adhaeribacter</taxon>
    </lineage>
</organism>